<accession>A0A518FPH9</accession>
<keyword evidence="3" id="KW-1185">Reference proteome</keyword>
<protein>
    <submittedName>
        <fullName evidence="2">Uncharacterized protein</fullName>
    </submittedName>
</protein>
<accession>A0A518A1K5</accession>
<dbReference type="AlphaFoldDB" id="A0A518FPH9"/>
<evidence type="ECO:0000313" key="4">
    <source>
        <dbReference type="Proteomes" id="UP000320839"/>
    </source>
</evidence>
<reference evidence="2 4" key="1">
    <citation type="submission" date="2019-02" db="EMBL/GenBank/DDBJ databases">
        <title>Deep-cultivation of Planctomycetes and their phenomic and genomic characterization uncovers novel biology.</title>
        <authorList>
            <person name="Wiegand S."/>
            <person name="Jogler M."/>
            <person name="Boedeker C."/>
            <person name="Pinto D."/>
            <person name="Vollmers J."/>
            <person name="Rivas-Marin E."/>
            <person name="Kohn T."/>
            <person name="Peeters S.H."/>
            <person name="Heuer A."/>
            <person name="Rast P."/>
            <person name="Oberbeckmann S."/>
            <person name="Bunk B."/>
            <person name="Jeske O."/>
            <person name="Meyerdierks A."/>
            <person name="Storesund J.E."/>
            <person name="Kallscheuer N."/>
            <person name="Luecker S."/>
            <person name="Lage O.M."/>
            <person name="Pohl T."/>
            <person name="Merkel B.J."/>
            <person name="Hornburger P."/>
            <person name="Mueller R.-W."/>
            <person name="Bruemmer F."/>
            <person name="Labrenz M."/>
            <person name="Spormann A.M."/>
            <person name="Op den Camp H."/>
            <person name="Overmann J."/>
            <person name="Amann R."/>
            <person name="Jetten M.S.M."/>
            <person name="Mascher T."/>
            <person name="Medema M.H."/>
            <person name="Devos D.P."/>
            <person name="Kaster A.-K."/>
            <person name="Ovreas L."/>
            <person name="Rohde M."/>
            <person name="Galperin M.Y."/>
            <person name="Jogler C."/>
        </authorList>
    </citation>
    <scope>NUCLEOTIDE SEQUENCE [LARGE SCALE GENOMIC DNA]</scope>
    <source>
        <strain evidence="1 3">Enr10</strain>
        <strain evidence="2 4">Pan153</strain>
    </source>
</reference>
<accession>A0A517Q1Z5</accession>
<gene>
    <name evidence="1" type="ORF">Enr10x_09500</name>
    <name evidence="2" type="ORF">Pan153_29060</name>
</gene>
<evidence type="ECO:0000313" key="2">
    <source>
        <dbReference type="EMBL" id="QDV18249.1"/>
    </source>
</evidence>
<dbReference type="EMBL" id="CP036317">
    <property type="protein sequence ID" value="QDV18249.1"/>
    <property type="molecule type" value="Genomic_DNA"/>
</dbReference>
<dbReference type="Proteomes" id="UP000315647">
    <property type="component" value="Chromosome"/>
</dbReference>
<proteinExistence type="predicted"/>
<organism evidence="2 4">
    <name type="scientific">Gimesia panareensis</name>
    <dbReference type="NCBI Taxonomy" id="2527978"/>
    <lineage>
        <taxon>Bacteria</taxon>
        <taxon>Pseudomonadati</taxon>
        <taxon>Planctomycetota</taxon>
        <taxon>Planctomycetia</taxon>
        <taxon>Planctomycetales</taxon>
        <taxon>Planctomycetaceae</taxon>
        <taxon>Gimesia</taxon>
    </lineage>
</organism>
<dbReference type="EMBL" id="CP037421">
    <property type="protein sequence ID" value="QDT25653.1"/>
    <property type="molecule type" value="Genomic_DNA"/>
</dbReference>
<sequence>MTSVRTGSGDVSANFCKERAPYAQTFPEFTDREKQKAIETRLSALIFDGALQTGTAPARLPAQLQGAQAETEQGSDGTHSRCHLLQALPLAQDRTHNQTRGRRTQLAVRATAVPVLDQAHVRLGIICVSNPSVFGRDIQSVTPVDALHVKSHSCFPVKTKQKQEVKRRNRRFINSNGQRA</sequence>
<evidence type="ECO:0000313" key="1">
    <source>
        <dbReference type="EMBL" id="QDT25653.1"/>
    </source>
</evidence>
<evidence type="ECO:0000313" key="3">
    <source>
        <dbReference type="Proteomes" id="UP000315647"/>
    </source>
</evidence>
<dbReference type="Proteomes" id="UP000320839">
    <property type="component" value="Chromosome"/>
</dbReference>
<dbReference type="RefSeq" id="WP_145104434.1">
    <property type="nucleotide sequence ID" value="NZ_CP036277.1"/>
</dbReference>
<name>A0A518FPH9_9PLAN</name>